<comment type="caution">
    <text evidence="2">The sequence shown here is derived from an EMBL/GenBank/DDBJ whole genome shotgun (WGS) entry which is preliminary data.</text>
</comment>
<evidence type="ECO:0000313" key="2">
    <source>
        <dbReference type="EMBL" id="MBD1373441.1"/>
    </source>
</evidence>
<dbReference type="InterPro" id="IPR052183">
    <property type="entry name" value="IS_Transposase"/>
</dbReference>
<keyword evidence="3" id="KW-1185">Reference proteome</keyword>
<evidence type="ECO:0000313" key="3">
    <source>
        <dbReference type="Proteomes" id="UP000661691"/>
    </source>
</evidence>
<name>A0A926RYE6_9BACL</name>
<dbReference type="InterPro" id="IPR032874">
    <property type="entry name" value="DDE_dom"/>
</dbReference>
<dbReference type="PANTHER" id="PTHR35528">
    <property type="entry name" value="BLL1675 PROTEIN"/>
    <property type="match status" value="1"/>
</dbReference>
<feature type="domain" description="DDE" evidence="1">
    <location>
        <begin position="60"/>
        <end position="162"/>
    </location>
</feature>
<evidence type="ECO:0000259" key="1">
    <source>
        <dbReference type="Pfam" id="PF13610"/>
    </source>
</evidence>
<dbReference type="Proteomes" id="UP000661691">
    <property type="component" value="Unassembled WGS sequence"/>
</dbReference>
<accession>A0A926RYE6</accession>
<dbReference type="EMBL" id="JACXAH010000025">
    <property type="protein sequence ID" value="MBD1373441.1"/>
    <property type="molecule type" value="Genomic_DNA"/>
</dbReference>
<reference evidence="2" key="1">
    <citation type="submission" date="2020-09" db="EMBL/GenBank/DDBJ databases">
        <title>A novel bacterium of genus Hazenella, isolated from South China Sea.</title>
        <authorList>
            <person name="Huang H."/>
            <person name="Mo K."/>
            <person name="Hu Y."/>
        </authorList>
    </citation>
    <scope>NUCLEOTIDE SEQUENCE</scope>
    <source>
        <strain evidence="2">IB182357</strain>
    </source>
</reference>
<dbReference type="RefSeq" id="WP_191142527.1">
    <property type="nucleotide sequence ID" value="NZ_JACXAH010000025.1"/>
</dbReference>
<dbReference type="AlphaFoldDB" id="A0A926RYE6"/>
<organism evidence="2 3">
    <name type="scientific">Polycladospora coralii</name>
    <dbReference type="NCBI Taxonomy" id="2771432"/>
    <lineage>
        <taxon>Bacteria</taxon>
        <taxon>Bacillati</taxon>
        <taxon>Bacillota</taxon>
        <taxon>Bacilli</taxon>
        <taxon>Bacillales</taxon>
        <taxon>Thermoactinomycetaceae</taxon>
        <taxon>Polycladospora</taxon>
    </lineage>
</organism>
<sequence>MNPRTNDFKWKHYPSDIILQAMRWYLKYPLSLRHVVEVMEERGFKMAHTHLVHAYAPELEKRDQKATKRFFRKVLSSLHNPAPRVIVKDKSIAYHPAIEQLKKEEFIPESFELRRKKYLNNIIEQDHLFVKKKMRFMLGFKSVRTTYLLTQGLEAVHMIKKRQIQFLGSSVSEEIKFIHKLFNLVS</sequence>
<gene>
    <name evidence="2" type="ORF">IC620_13895</name>
</gene>
<proteinExistence type="predicted"/>
<dbReference type="PANTHER" id="PTHR35528:SF3">
    <property type="entry name" value="BLL1675 PROTEIN"/>
    <property type="match status" value="1"/>
</dbReference>
<dbReference type="Pfam" id="PF13610">
    <property type="entry name" value="DDE_Tnp_IS240"/>
    <property type="match status" value="1"/>
</dbReference>
<protein>
    <submittedName>
        <fullName evidence="2">IS6 family transposase</fullName>
    </submittedName>
</protein>